<dbReference type="GO" id="GO:0006415">
    <property type="term" value="P:translational termination"/>
    <property type="evidence" value="ECO:0007669"/>
    <property type="project" value="TreeGrafter"/>
</dbReference>
<dbReference type="SUPFAM" id="SSF143011">
    <property type="entry name" value="RelE-like"/>
    <property type="match status" value="1"/>
</dbReference>
<dbReference type="GO" id="GO:0004521">
    <property type="term" value="F:RNA endonuclease activity"/>
    <property type="evidence" value="ECO:0007669"/>
    <property type="project" value="TreeGrafter"/>
</dbReference>
<gene>
    <name evidence="3" type="ORF">BFG52_16585</name>
</gene>
<name>A0A1J0RI40_9GAMM</name>
<dbReference type="PANTHER" id="PTHR40588">
    <property type="entry name" value="MRNA INTERFERASE TOXIN YAFQ"/>
    <property type="match status" value="1"/>
</dbReference>
<dbReference type="InterPro" id="IPR035093">
    <property type="entry name" value="RelE/ParE_toxin_dom_sf"/>
</dbReference>
<dbReference type="PIRSF" id="PIRSF006156">
    <property type="entry name" value="YafQ"/>
    <property type="match status" value="1"/>
</dbReference>
<accession>A0A1J0RI40</accession>
<dbReference type="GO" id="GO:0006402">
    <property type="term" value="P:mRNA catabolic process"/>
    <property type="evidence" value="ECO:0007669"/>
    <property type="project" value="TreeGrafter"/>
</dbReference>
<dbReference type="PANTHER" id="PTHR40588:SF1">
    <property type="entry name" value="MRNA INTERFERASE TOXIN YAFQ"/>
    <property type="match status" value="1"/>
</dbReference>
<evidence type="ECO:0000313" key="3">
    <source>
        <dbReference type="EMBL" id="APD77620.1"/>
    </source>
</evidence>
<dbReference type="AlphaFoldDB" id="A0A1J0RI40"/>
<protein>
    <submittedName>
        <fullName evidence="3">Addiction module toxin RelE</fullName>
    </submittedName>
</protein>
<dbReference type="RefSeq" id="WP_168455043.1">
    <property type="nucleotide sequence ID" value="NZ_CP018141.1"/>
</dbReference>
<feature type="active site" description="Proton donor" evidence="2">
    <location>
        <position position="91"/>
    </location>
</feature>
<keyword evidence="1" id="KW-1277">Toxin-antitoxin system</keyword>
<dbReference type="EMBL" id="CP018141">
    <property type="protein sequence ID" value="APD77620.1"/>
    <property type="molecule type" value="Genomic_DNA"/>
</dbReference>
<keyword evidence="3" id="KW-0614">Plasmid</keyword>
<dbReference type="Pfam" id="PF15738">
    <property type="entry name" value="YafQ_toxin"/>
    <property type="match status" value="1"/>
</dbReference>
<sequence length="96" mass="11158">MRTIKYTTAFKKDYKREKKGQHRNTVEAELQTVLELLQADAALPEKYRDHALTSNWGGHRDCHIKPDLVLIYQKTDEGELLILKLVRLGSHSELEI</sequence>
<dbReference type="NCBIfam" id="TIGR02385">
    <property type="entry name" value="RelE_StbE"/>
    <property type="match status" value="1"/>
</dbReference>
<organism evidence="3">
    <name type="scientific">Acinetobacter larvae</name>
    <dbReference type="NCBI Taxonomy" id="1789224"/>
    <lineage>
        <taxon>Bacteria</taxon>
        <taxon>Pseudomonadati</taxon>
        <taxon>Pseudomonadota</taxon>
        <taxon>Gammaproteobacteria</taxon>
        <taxon>Moraxellales</taxon>
        <taxon>Moraxellaceae</taxon>
        <taxon>Acinetobacter</taxon>
    </lineage>
</organism>
<evidence type="ECO:0000256" key="1">
    <source>
        <dbReference type="ARBA" id="ARBA00022649"/>
    </source>
</evidence>
<dbReference type="InterPro" id="IPR004386">
    <property type="entry name" value="Toxin_YafQ-like"/>
</dbReference>
<proteinExistence type="predicted"/>
<dbReference type="InterPro" id="IPR007712">
    <property type="entry name" value="RelE/ParE_toxin"/>
</dbReference>
<evidence type="ECO:0000256" key="2">
    <source>
        <dbReference type="PIRSR" id="PIRSR006156-1"/>
    </source>
</evidence>
<dbReference type="Gene3D" id="3.30.2310.20">
    <property type="entry name" value="RelE-like"/>
    <property type="match status" value="1"/>
</dbReference>
<geneLocation type="plasmid" evidence="3">
    <name>pRW1</name>
</geneLocation>
<reference evidence="3" key="1">
    <citation type="submission" date="2016-11" db="EMBL/GenBank/DDBJ databases">
        <authorList>
            <person name="Jaros S."/>
            <person name="Januszkiewicz K."/>
            <person name="Wedrychowicz H."/>
        </authorList>
    </citation>
    <scope>NUCLEOTIDE SEQUENCE</scope>
    <source>
        <strain evidence="3">BRTC-1</strain>
        <plasmid evidence="3">pRW1</plasmid>
    </source>
</reference>